<gene>
    <name evidence="2" type="ORF">DFH07DRAFT_781076</name>
</gene>
<evidence type="ECO:0000313" key="3">
    <source>
        <dbReference type="Proteomes" id="UP001215280"/>
    </source>
</evidence>
<comment type="caution">
    <text evidence="2">The sequence shown here is derived from an EMBL/GenBank/DDBJ whole genome shotgun (WGS) entry which is preliminary data.</text>
</comment>
<proteinExistence type="predicted"/>
<evidence type="ECO:0000256" key="1">
    <source>
        <dbReference type="SAM" id="MobiDB-lite"/>
    </source>
</evidence>
<reference evidence="2" key="1">
    <citation type="submission" date="2023-03" db="EMBL/GenBank/DDBJ databases">
        <title>Massive genome expansion in bonnet fungi (Mycena s.s.) driven by repeated elements and novel gene families across ecological guilds.</title>
        <authorList>
            <consortium name="Lawrence Berkeley National Laboratory"/>
            <person name="Harder C.B."/>
            <person name="Miyauchi S."/>
            <person name="Viragh M."/>
            <person name="Kuo A."/>
            <person name="Thoen E."/>
            <person name="Andreopoulos B."/>
            <person name="Lu D."/>
            <person name="Skrede I."/>
            <person name="Drula E."/>
            <person name="Henrissat B."/>
            <person name="Morin E."/>
            <person name="Kohler A."/>
            <person name="Barry K."/>
            <person name="LaButti K."/>
            <person name="Morin E."/>
            <person name="Salamov A."/>
            <person name="Lipzen A."/>
            <person name="Mereny Z."/>
            <person name="Hegedus B."/>
            <person name="Baldrian P."/>
            <person name="Stursova M."/>
            <person name="Weitz H."/>
            <person name="Taylor A."/>
            <person name="Grigoriev I.V."/>
            <person name="Nagy L.G."/>
            <person name="Martin F."/>
            <person name="Kauserud H."/>
        </authorList>
    </citation>
    <scope>NUCLEOTIDE SEQUENCE</scope>
    <source>
        <strain evidence="2">CBHHK188m</strain>
    </source>
</reference>
<keyword evidence="3" id="KW-1185">Reference proteome</keyword>
<feature type="compositionally biased region" description="Low complexity" evidence="1">
    <location>
        <begin position="151"/>
        <end position="167"/>
    </location>
</feature>
<accession>A0AAD7MTZ8</accession>
<feature type="region of interest" description="Disordered" evidence="1">
    <location>
        <begin position="866"/>
        <end position="899"/>
    </location>
</feature>
<evidence type="ECO:0000313" key="2">
    <source>
        <dbReference type="EMBL" id="KAJ7731908.1"/>
    </source>
</evidence>
<organism evidence="2 3">
    <name type="scientific">Mycena maculata</name>
    <dbReference type="NCBI Taxonomy" id="230809"/>
    <lineage>
        <taxon>Eukaryota</taxon>
        <taxon>Fungi</taxon>
        <taxon>Dikarya</taxon>
        <taxon>Basidiomycota</taxon>
        <taxon>Agaricomycotina</taxon>
        <taxon>Agaricomycetes</taxon>
        <taxon>Agaricomycetidae</taxon>
        <taxon>Agaricales</taxon>
        <taxon>Marasmiineae</taxon>
        <taxon>Mycenaceae</taxon>
        <taxon>Mycena</taxon>
    </lineage>
</organism>
<name>A0AAD7MTZ8_9AGAR</name>
<protein>
    <recommendedName>
        <fullName evidence="4">DDE-1 domain-containing protein</fullName>
    </recommendedName>
</protein>
<dbReference type="Proteomes" id="UP001215280">
    <property type="component" value="Unassembled WGS sequence"/>
</dbReference>
<sequence length="899" mass="98675">MGGRKFANPKVKPVTGPPQAFISRIDHLHDLLRHLPSSLPENPSHSLYDFGLNADRLEDGGYFAAVGHALEVSFETHLLRIQDRPLLFIERGERHNALVKMLKKGVKNMSPGERITFQEAWIERLITSAIDSGAKIPSKKRKAPEGTPSDIAAPPAKKSSPPIIIVDSSDDEQPAAARAATAPSATASTSTPVSVLSTSPAPQPSSSRTIIGNPQQSTLAGFGWKKATPASIAAYWSNAKEAGAERHDAILQAKEEKAAGKKQRERDLARIRKQRERERKKAEADSDEGTAKKSKKPNATTALMRGADALAHGSKPIPDVADLSRTGTQGWKKDRKGTLGGAVHGPPKKVFWFTPFLWALIEPAIRRSGWSAAGAVADLQRSHPNIFNHLHCGTVWKWIVTGEKRFTDAALHSISNRRSLAGSGRTGILTPYPAIIEEITTILKSLRVSGCVVNVEIARSLMIAIISKHRPELLASFSCSERYVRSFLDSKLNWSTRKATRAAKHIPDNASELCERTFFRLAHAIENKRIPAKLIINYDQTGVYIRANASQTFEVHGSKQISVAGNDEKRAYTLGVASAADGTLLPLKQIWSGYTDVSLPSKDSDGYQEAVDHGFHFTFAASKKRTSHFTTLKTMKEVCLNVFKPYINSVIESDPDLDKDQKAIVYIDIYPVHTSAAFLDFIAAGVTPENVKFSSCYPVLRNASVRGCVDLYNSLTIPDGRCIVKRSWELCVVPDKPAYNLSYECLTSRETRKALDKYLEEDTILADEIRARVGARTPPGAAVDIGIEPTVEITDGDDVPDDQQDQEFDEIEDDADVPLPEVVDRVLRIRVRNATGRYVARCAIQAEGESGLSAADAEEDIWAYNDQGELWTKAGTPAEESSSEDENSDNENYNPADDD</sequence>
<feature type="region of interest" description="Disordered" evidence="1">
    <location>
        <begin position="314"/>
        <end position="340"/>
    </location>
</feature>
<feature type="compositionally biased region" description="Polar residues" evidence="1">
    <location>
        <begin position="204"/>
        <end position="215"/>
    </location>
</feature>
<dbReference type="AlphaFoldDB" id="A0AAD7MTZ8"/>
<evidence type="ECO:0008006" key="4">
    <source>
        <dbReference type="Google" id="ProtNLM"/>
    </source>
</evidence>
<feature type="compositionally biased region" description="Basic and acidic residues" evidence="1">
    <location>
        <begin position="273"/>
        <end position="284"/>
    </location>
</feature>
<dbReference type="EMBL" id="JARJLG010000179">
    <property type="protein sequence ID" value="KAJ7731908.1"/>
    <property type="molecule type" value="Genomic_DNA"/>
</dbReference>
<feature type="compositionally biased region" description="Low complexity" evidence="1">
    <location>
        <begin position="174"/>
        <end position="200"/>
    </location>
</feature>
<feature type="region of interest" description="Disordered" evidence="1">
    <location>
        <begin position="273"/>
        <end position="300"/>
    </location>
</feature>
<feature type="region of interest" description="Disordered" evidence="1">
    <location>
        <begin position="136"/>
        <end position="215"/>
    </location>
</feature>